<sequence>MTKGRVRAAYLRVLRETQAITMTFCALGVLQLRNAHSCYLILGAIAAAWTAKLLKHCIRQPRPTGSGKVTYGMPSTHSSSMAFIGVYLALCFMLLEIHPRARMIIPGANHAAQQLHGDKRALFGQSSRLLFAAVSLLLAVSVCWSRVRLDYHTKEQVLAGAALGTTVACLAFAAWLGTDTMQELTGRHTVLGLQGGFQQFSGTLDTLVENGLFALRDAYYARDYRIAVSAIKNSLTTIASLRPAYSVEL</sequence>
<gene>
    <name evidence="3" type="primary">Mo03650</name>
    <name evidence="3" type="ORF">E5Q_03650</name>
</gene>
<keyword evidence="1" id="KW-1133">Transmembrane helix</keyword>
<keyword evidence="4" id="KW-1185">Reference proteome</keyword>
<dbReference type="SMART" id="SM00014">
    <property type="entry name" value="acidPPc"/>
    <property type="match status" value="1"/>
</dbReference>
<dbReference type="EMBL" id="BABT02000110">
    <property type="protein sequence ID" value="GAA96976.1"/>
    <property type="molecule type" value="Genomic_DNA"/>
</dbReference>
<evidence type="ECO:0000313" key="4">
    <source>
        <dbReference type="Proteomes" id="UP000009131"/>
    </source>
</evidence>
<feature type="transmembrane region" description="Helical" evidence="1">
    <location>
        <begin position="159"/>
        <end position="178"/>
    </location>
</feature>
<dbReference type="InParanoid" id="G7E2B6"/>
<reference evidence="3 4" key="1">
    <citation type="journal article" date="2011" name="J. Gen. Appl. Microbiol.">
        <title>Draft genome sequencing of the enigmatic basidiomycete Mixia osmundae.</title>
        <authorList>
            <person name="Nishida H."/>
            <person name="Nagatsuka Y."/>
            <person name="Sugiyama J."/>
        </authorList>
    </citation>
    <scope>NUCLEOTIDE SEQUENCE [LARGE SCALE GENOMIC DNA]</scope>
    <source>
        <strain evidence="4">CBS 9802 / IAM 14324 / JCM 22182 / KY 12970</strain>
    </source>
</reference>
<dbReference type="GO" id="GO:0042392">
    <property type="term" value="F:sphingosine-1-phosphate phosphatase activity"/>
    <property type="evidence" value="ECO:0007669"/>
    <property type="project" value="TreeGrafter"/>
</dbReference>
<dbReference type="OMA" id="VWLGHHT"/>
<keyword evidence="1" id="KW-0812">Transmembrane</keyword>
<dbReference type="HOGENOM" id="CLU_085439_0_0_1"/>
<evidence type="ECO:0000313" key="3">
    <source>
        <dbReference type="EMBL" id="GAA96976.1"/>
    </source>
</evidence>
<feature type="transmembrane region" description="Helical" evidence="1">
    <location>
        <begin position="37"/>
        <end position="54"/>
    </location>
</feature>
<feature type="transmembrane region" description="Helical" evidence="1">
    <location>
        <begin position="129"/>
        <end position="147"/>
    </location>
</feature>
<dbReference type="SUPFAM" id="SSF48317">
    <property type="entry name" value="Acid phosphatase/Vanadium-dependent haloperoxidase"/>
    <property type="match status" value="1"/>
</dbReference>
<dbReference type="OrthoDB" id="302705at2759"/>
<accession>G7E2B6</accession>
<name>G7E2B6_MIXOS</name>
<dbReference type="PANTHER" id="PTHR14969">
    <property type="entry name" value="SPHINGOSINE-1-PHOSPHATE PHOSPHOHYDROLASE"/>
    <property type="match status" value="1"/>
</dbReference>
<keyword evidence="1" id="KW-0472">Membrane</keyword>
<feature type="domain" description="Phosphatidic acid phosphatase type 2/haloperoxidase" evidence="2">
    <location>
        <begin position="37"/>
        <end position="172"/>
    </location>
</feature>
<evidence type="ECO:0000256" key="1">
    <source>
        <dbReference type="SAM" id="Phobius"/>
    </source>
</evidence>
<dbReference type="RefSeq" id="XP_014565417.1">
    <property type="nucleotide sequence ID" value="XM_014709931.1"/>
</dbReference>
<dbReference type="PANTHER" id="PTHR14969:SF13">
    <property type="entry name" value="AT30094P"/>
    <property type="match status" value="1"/>
</dbReference>
<dbReference type="InterPro" id="IPR000326">
    <property type="entry name" value="PAP2/HPO"/>
</dbReference>
<proteinExistence type="predicted"/>
<dbReference type="STRING" id="764103.G7E2B6"/>
<organism evidence="3 4">
    <name type="scientific">Mixia osmundae (strain CBS 9802 / IAM 14324 / JCM 22182 / KY 12970)</name>
    <dbReference type="NCBI Taxonomy" id="764103"/>
    <lineage>
        <taxon>Eukaryota</taxon>
        <taxon>Fungi</taxon>
        <taxon>Dikarya</taxon>
        <taxon>Basidiomycota</taxon>
        <taxon>Pucciniomycotina</taxon>
        <taxon>Mixiomycetes</taxon>
        <taxon>Mixiales</taxon>
        <taxon>Mixiaceae</taxon>
        <taxon>Mixia</taxon>
    </lineage>
</organism>
<dbReference type="Gene3D" id="1.20.144.10">
    <property type="entry name" value="Phosphatidic acid phosphatase type 2/haloperoxidase"/>
    <property type="match status" value="1"/>
</dbReference>
<reference evidence="3 4" key="2">
    <citation type="journal article" date="2012" name="Open Biol.">
        <title>Characteristics of nucleosomes and linker DNA regions on the genome of the basidiomycete Mixia osmundae revealed by mono- and dinucleosome mapping.</title>
        <authorList>
            <person name="Nishida H."/>
            <person name="Kondo S."/>
            <person name="Matsumoto T."/>
            <person name="Suzuki Y."/>
            <person name="Yoshikawa H."/>
            <person name="Taylor T.D."/>
            <person name="Sugiyama J."/>
        </authorList>
    </citation>
    <scope>NUCLEOTIDE SEQUENCE [LARGE SCALE GENOMIC DNA]</scope>
    <source>
        <strain evidence="4">CBS 9802 / IAM 14324 / JCM 22182 / KY 12970</strain>
    </source>
</reference>
<dbReference type="eggNOG" id="ENOG502S78R">
    <property type="taxonomic scope" value="Eukaryota"/>
</dbReference>
<dbReference type="Pfam" id="PF01569">
    <property type="entry name" value="PAP2"/>
    <property type="match status" value="1"/>
</dbReference>
<protein>
    <recommendedName>
        <fullName evidence="2">Phosphatidic acid phosphatase type 2/haloperoxidase domain-containing protein</fullName>
    </recommendedName>
</protein>
<dbReference type="Proteomes" id="UP000009131">
    <property type="component" value="Unassembled WGS sequence"/>
</dbReference>
<comment type="caution">
    <text evidence="3">The sequence shown here is derived from an EMBL/GenBank/DDBJ whole genome shotgun (WGS) entry which is preliminary data.</text>
</comment>
<dbReference type="AlphaFoldDB" id="G7E2B6"/>
<feature type="transmembrane region" description="Helical" evidence="1">
    <location>
        <begin position="74"/>
        <end position="95"/>
    </location>
</feature>
<dbReference type="InterPro" id="IPR036938">
    <property type="entry name" value="PAP2/HPO_sf"/>
</dbReference>
<evidence type="ECO:0000259" key="2">
    <source>
        <dbReference type="SMART" id="SM00014"/>
    </source>
</evidence>